<dbReference type="PANTHER" id="PTHR24075">
    <property type="entry name" value="SEC63 DOMAIN-CONTAINING"/>
    <property type="match status" value="1"/>
</dbReference>
<keyword evidence="2" id="KW-0812">Transmembrane</keyword>
<dbReference type="PROSITE" id="PS00636">
    <property type="entry name" value="DNAJ_1"/>
    <property type="match status" value="1"/>
</dbReference>
<dbReference type="InterPro" id="IPR001623">
    <property type="entry name" value="DnaJ_domain"/>
</dbReference>
<feature type="region of interest" description="Disordered" evidence="1">
    <location>
        <begin position="613"/>
        <end position="667"/>
    </location>
</feature>
<dbReference type="Gene3D" id="1.10.287.110">
    <property type="entry name" value="DnaJ domain"/>
    <property type="match status" value="1"/>
</dbReference>
<evidence type="ECO:0000313" key="5">
    <source>
        <dbReference type="Proteomes" id="UP000509704"/>
    </source>
</evidence>
<dbReference type="SUPFAM" id="SSF46565">
    <property type="entry name" value="Chaperone J-domain"/>
    <property type="match status" value="1"/>
</dbReference>
<proteinExistence type="predicted"/>
<dbReference type="Proteomes" id="UP000509704">
    <property type="component" value="Chromosome 1"/>
</dbReference>
<dbReference type="CDD" id="cd06257">
    <property type="entry name" value="DnaJ"/>
    <property type="match status" value="1"/>
</dbReference>
<evidence type="ECO:0000256" key="1">
    <source>
        <dbReference type="SAM" id="MobiDB-lite"/>
    </source>
</evidence>
<feature type="compositionally biased region" description="Acidic residues" evidence="1">
    <location>
        <begin position="620"/>
        <end position="667"/>
    </location>
</feature>
<dbReference type="EMBL" id="CP058604">
    <property type="protein sequence ID" value="QLG70690.1"/>
    <property type="molecule type" value="Genomic_DNA"/>
</dbReference>
<sequence length="667" mass="76368">MPQSYEYDESSETWPFFVLTLLLMVLIPLTILQVHKLLLGKSGGVDDTDDPDQNLIQKQLENVNDALVSRDVLRFRQVFDRKGKRGILNVKNVVIVVGWFLVASIVQRVMNNDAIVEAATGLFDPYSILSVSINANDREIKSAYRKLSVKFHPDKLSKDLSPEERTVMEEAYVQITKAYEALTDELTKENFLRYGHPDGPQNTTHGIALPRFLVDGVGSPLVVLFYVALLGVILPYFVSKWWSKTQLHTKKGIHVKTASYFVDRLINYKPSEVVTVDLIINWLSHAEEFKIFYPEFKQSDFEGLLHDHLNRREEPDKARRYARYRIVAKCHSLLHGLLDISCGFRNTDIANMTLETFKCIVQAVPHSPYRQIFQLPHVDRKKFSEGSIDEVCTLGKLFTYEDAKISKILGISDEKNLKETLTVASNIPNLKLLKAEFLVPGEPQVTLASTPHLSIKLLIRSAKHKAIPAENFPQEMMEEPQDFEFQKDPFAVMLKEPLLPYSYAPFFPTKRRDGICCLVGLQKDGKLLQTPVTIQRLSLKNLTKDFDKRQIKELNNDNFKPEDWEIGTIKIPLGQPAPNETGDVFFRVIVKSTDYFTSDLDFTVAMQVRDSQEQYKQATEDEYETDEESDKESDEDDEDDEDEVSDSDYTDIDTDTEVEEDAVDEKK</sequence>
<dbReference type="SMART" id="SM00271">
    <property type="entry name" value="DnaJ"/>
    <property type="match status" value="1"/>
</dbReference>
<dbReference type="GO" id="GO:0031207">
    <property type="term" value="C:Sec62/Sec63 complex"/>
    <property type="evidence" value="ECO:0007669"/>
    <property type="project" value="TreeGrafter"/>
</dbReference>
<keyword evidence="2" id="KW-1133">Transmembrane helix</keyword>
<feature type="transmembrane region" description="Helical" evidence="2">
    <location>
        <begin position="86"/>
        <end position="106"/>
    </location>
</feature>
<dbReference type="PANTHER" id="PTHR24075:SF0">
    <property type="entry name" value="TRANSLOCATION PROTEIN SEC63 HOMOLOG"/>
    <property type="match status" value="1"/>
</dbReference>
<dbReference type="Pfam" id="PF00226">
    <property type="entry name" value="DnaJ"/>
    <property type="match status" value="1"/>
</dbReference>
<keyword evidence="5" id="KW-1185">Reference proteome</keyword>
<evidence type="ECO:0000313" key="4">
    <source>
        <dbReference type="EMBL" id="QLG70690.1"/>
    </source>
</evidence>
<dbReference type="GO" id="GO:0003723">
    <property type="term" value="F:RNA binding"/>
    <property type="evidence" value="ECO:0007669"/>
    <property type="project" value="TreeGrafter"/>
</dbReference>
<dbReference type="InterPro" id="IPR036869">
    <property type="entry name" value="J_dom_sf"/>
</dbReference>
<dbReference type="InterPro" id="IPR018253">
    <property type="entry name" value="DnaJ_domain_CS"/>
</dbReference>
<feature type="transmembrane region" description="Helical" evidence="2">
    <location>
        <begin position="217"/>
        <end position="238"/>
    </location>
</feature>
<gene>
    <name evidence="4" type="ORF">HG535_0A06320</name>
</gene>
<organism evidence="4 5">
    <name type="scientific">Zygotorulaspora mrakii</name>
    <name type="common">Zygosaccharomyces mrakii</name>
    <dbReference type="NCBI Taxonomy" id="42260"/>
    <lineage>
        <taxon>Eukaryota</taxon>
        <taxon>Fungi</taxon>
        <taxon>Dikarya</taxon>
        <taxon>Ascomycota</taxon>
        <taxon>Saccharomycotina</taxon>
        <taxon>Saccharomycetes</taxon>
        <taxon>Saccharomycetales</taxon>
        <taxon>Saccharomycetaceae</taxon>
        <taxon>Zygotorulaspora</taxon>
    </lineage>
</organism>
<dbReference type="PRINTS" id="PR00625">
    <property type="entry name" value="JDOMAIN"/>
</dbReference>
<dbReference type="GeneID" id="59234326"/>
<dbReference type="FunFam" id="1.10.287.110:FF:000114">
    <property type="entry name" value="SEC63 isoform 5"/>
    <property type="match status" value="1"/>
</dbReference>
<evidence type="ECO:0000259" key="3">
    <source>
        <dbReference type="PROSITE" id="PS50076"/>
    </source>
</evidence>
<dbReference type="GO" id="GO:0008320">
    <property type="term" value="F:protein transmembrane transporter activity"/>
    <property type="evidence" value="ECO:0007669"/>
    <property type="project" value="TreeGrafter"/>
</dbReference>
<name>A0A7H9AWB8_ZYGMR</name>
<feature type="transmembrane region" description="Helical" evidence="2">
    <location>
        <begin position="14"/>
        <end position="32"/>
    </location>
</feature>
<dbReference type="GO" id="GO:0006620">
    <property type="term" value="P:post-translational protein targeting to endoplasmic reticulum membrane"/>
    <property type="evidence" value="ECO:0007669"/>
    <property type="project" value="TreeGrafter"/>
</dbReference>
<dbReference type="AlphaFoldDB" id="A0A7H9AWB8"/>
<dbReference type="PROSITE" id="PS50076">
    <property type="entry name" value="DNAJ_2"/>
    <property type="match status" value="1"/>
</dbReference>
<accession>A0A7H9AWB8</accession>
<dbReference type="SUPFAM" id="SSF158702">
    <property type="entry name" value="Sec63 N-terminal domain-like"/>
    <property type="match status" value="1"/>
</dbReference>
<keyword evidence="2" id="KW-0472">Membrane</keyword>
<protein>
    <recommendedName>
        <fullName evidence="3">J domain-containing protein</fullName>
    </recommendedName>
</protein>
<feature type="domain" description="J" evidence="3">
    <location>
        <begin position="124"/>
        <end position="195"/>
    </location>
</feature>
<evidence type="ECO:0000256" key="2">
    <source>
        <dbReference type="SAM" id="Phobius"/>
    </source>
</evidence>
<dbReference type="GO" id="GO:0006614">
    <property type="term" value="P:SRP-dependent cotranslational protein targeting to membrane"/>
    <property type="evidence" value="ECO:0007669"/>
    <property type="project" value="TreeGrafter"/>
</dbReference>
<dbReference type="OrthoDB" id="1734229at2759"/>
<dbReference type="KEGG" id="zmk:HG535_0A06320"/>
<dbReference type="SUPFAM" id="SSF81296">
    <property type="entry name" value="E set domains"/>
    <property type="match status" value="1"/>
</dbReference>
<dbReference type="RefSeq" id="XP_037142418.1">
    <property type="nucleotide sequence ID" value="XM_037286523.1"/>
</dbReference>
<reference evidence="4 5" key="1">
    <citation type="submission" date="2020-07" db="EMBL/GenBank/DDBJ databases">
        <title>The yeast mating-type switching endonuclease HO is a domesticated member of an unorthodox homing genetic element family.</title>
        <authorList>
            <person name="Coughlan A.Y."/>
            <person name="Lombardi L."/>
            <person name="Braun-Galleani S."/>
            <person name="Martos A.R."/>
            <person name="Galeote V."/>
            <person name="Bigey F."/>
            <person name="Dequin S."/>
            <person name="Byrne K.P."/>
            <person name="Wolfe K.H."/>
        </authorList>
    </citation>
    <scope>NUCLEOTIDE SEQUENCE [LARGE SCALE GENOMIC DNA]</scope>
    <source>
        <strain evidence="4 5">NRRL Y-6702</strain>
    </source>
</reference>
<dbReference type="InterPro" id="IPR014756">
    <property type="entry name" value="Ig_E-set"/>
</dbReference>